<evidence type="ECO:0000313" key="5">
    <source>
        <dbReference type="EMBL" id="EQD54014.1"/>
    </source>
</evidence>
<dbReference type="SMART" id="SM01068">
    <property type="entry name" value="CBM_X"/>
    <property type="match status" value="1"/>
</dbReference>
<keyword evidence="1" id="KW-0489">Methyltransferase</keyword>
<proteinExistence type="predicted"/>
<evidence type="ECO:0000259" key="4">
    <source>
        <dbReference type="Pfam" id="PF06165"/>
    </source>
</evidence>
<dbReference type="InterPro" id="IPR037018">
    <property type="entry name" value="GH65_N"/>
</dbReference>
<dbReference type="AlphaFoldDB" id="T1BL43"/>
<name>T1BL43_9ZZZZ</name>
<dbReference type="GO" id="GO:0005975">
    <property type="term" value="P:carbohydrate metabolic process"/>
    <property type="evidence" value="ECO:0007669"/>
    <property type="project" value="InterPro"/>
</dbReference>
<dbReference type="EMBL" id="AUZZ01004342">
    <property type="protein sequence ID" value="EQD54014.1"/>
    <property type="molecule type" value="Genomic_DNA"/>
</dbReference>
<feature type="non-terminal residue" evidence="5">
    <location>
        <position position="255"/>
    </location>
</feature>
<evidence type="ECO:0000256" key="2">
    <source>
        <dbReference type="ARBA" id="ARBA00022679"/>
    </source>
</evidence>
<dbReference type="PANTHER" id="PTHR37469">
    <property type="entry name" value="CELLOBIONIC ACID PHOSPHORYLASE-RELATED"/>
    <property type="match status" value="1"/>
</dbReference>
<dbReference type="Pfam" id="PF06165">
    <property type="entry name" value="GH94_b-supersand"/>
    <property type="match status" value="1"/>
</dbReference>
<organism evidence="5">
    <name type="scientific">mine drainage metagenome</name>
    <dbReference type="NCBI Taxonomy" id="410659"/>
    <lineage>
        <taxon>unclassified sequences</taxon>
        <taxon>metagenomes</taxon>
        <taxon>ecological metagenomes</taxon>
    </lineage>
</organism>
<evidence type="ECO:0000256" key="3">
    <source>
        <dbReference type="ARBA" id="ARBA00022691"/>
    </source>
</evidence>
<gene>
    <name evidence="5" type="ORF">B2A_06169</name>
</gene>
<comment type="caution">
    <text evidence="5">The sequence shown here is derived from an EMBL/GenBank/DDBJ whole genome shotgun (WGS) entry which is preliminary data.</text>
</comment>
<keyword evidence="3" id="KW-0949">S-adenosyl-L-methionine</keyword>
<dbReference type="CDD" id="cd11756">
    <property type="entry name" value="GH94N_ChvB_NdvB_1_like"/>
    <property type="match status" value="1"/>
</dbReference>
<accession>T1BL43</accession>
<protein>
    <submittedName>
        <fullName evidence="5">Glycosyltransferase 36</fullName>
    </submittedName>
</protein>
<dbReference type="InterPro" id="IPR037824">
    <property type="entry name" value="GH94N_2_NdvB"/>
</dbReference>
<evidence type="ECO:0000256" key="1">
    <source>
        <dbReference type="ARBA" id="ARBA00022603"/>
    </source>
</evidence>
<dbReference type="PANTHER" id="PTHR37469:SF2">
    <property type="entry name" value="CELLOBIONIC ACID PHOSPHORYLASE"/>
    <property type="match status" value="1"/>
</dbReference>
<dbReference type="GO" id="GO:0008168">
    <property type="term" value="F:methyltransferase activity"/>
    <property type="evidence" value="ECO:0007669"/>
    <property type="project" value="UniProtKB-KW"/>
</dbReference>
<reference evidence="5" key="1">
    <citation type="submission" date="2013-08" db="EMBL/GenBank/DDBJ databases">
        <authorList>
            <person name="Mendez C."/>
            <person name="Richter M."/>
            <person name="Ferrer M."/>
            <person name="Sanchez J."/>
        </authorList>
    </citation>
    <scope>NUCLEOTIDE SEQUENCE</scope>
</reference>
<dbReference type="InterPro" id="IPR018117">
    <property type="entry name" value="C5_DNA_meth_AS"/>
</dbReference>
<dbReference type="Gene3D" id="2.70.98.40">
    <property type="entry name" value="Glycoside hydrolase, family 65, N-terminal domain"/>
    <property type="match status" value="1"/>
</dbReference>
<feature type="non-terminal residue" evidence="5">
    <location>
        <position position="1"/>
    </location>
</feature>
<dbReference type="SUPFAM" id="SSF74650">
    <property type="entry name" value="Galactose mutarotase-like"/>
    <property type="match status" value="1"/>
</dbReference>
<dbReference type="InterPro" id="IPR011013">
    <property type="entry name" value="Gal_mutarotase_sf_dom"/>
</dbReference>
<dbReference type="GO" id="GO:0030246">
    <property type="term" value="F:carbohydrate binding"/>
    <property type="evidence" value="ECO:0007669"/>
    <property type="project" value="InterPro"/>
</dbReference>
<reference evidence="5" key="2">
    <citation type="journal article" date="2014" name="ISME J.">
        <title>Microbial stratification in low pH oxic and suboxic macroscopic growths along an acid mine drainage.</title>
        <authorList>
            <person name="Mendez-Garcia C."/>
            <person name="Mesa V."/>
            <person name="Sprenger R.R."/>
            <person name="Richter M."/>
            <person name="Diez M.S."/>
            <person name="Solano J."/>
            <person name="Bargiela R."/>
            <person name="Golyshina O.V."/>
            <person name="Manteca A."/>
            <person name="Ramos J.L."/>
            <person name="Gallego J.R."/>
            <person name="Llorente I."/>
            <person name="Martins Dos Santos V.A."/>
            <person name="Jensen O.N."/>
            <person name="Pelaez A.I."/>
            <person name="Sanchez J."/>
            <person name="Ferrer M."/>
        </authorList>
    </citation>
    <scope>NUCLEOTIDE SEQUENCE</scope>
</reference>
<sequence>DSRGTLAEQVGRRRLQKQTEAFVPTRARPAEPRRLGDEPTIAPADALLLGNPCGGFSADGREYVITLAAGQTTPAPWANVLANAQFGTVVSESGGAYTWGENAHEFRLTPWHNDPVTDASGEALYLRDEETGHYWSPTPLPRRGEGAYRTRHGFGYSVFEHSEDGIGTELWVYVALDAAVKFSVLKVRNTSTRARRLSATGYVEWVLGDLREKTAMHVVTESDPVTGALFARNAYNTEFAGRVAFLDVDNPARSV</sequence>
<dbReference type="PROSITE" id="PS00094">
    <property type="entry name" value="C5_MTASE_1"/>
    <property type="match status" value="1"/>
</dbReference>
<keyword evidence="2 5" id="KW-0808">Transferase</keyword>
<dbReference type="InterPro" id="IPR052047">
    <property type="entry name" value="GH94_Enzymes"/>
</dbReference>
<dbReference type="InterPro" id="IPR010383">
    <property type="entry name" value="Glyco_hydrolase_94_b-supersand"/>
</dbReference>
<feature type="domain" description="Glycosyl hydrolase 94 supersandwich" evidence="4">
    <location>
        <begin position="61"/>
        <end position="250"/>
    </location>
</feature>
<dbReference type="GO" id="GO:0032259">
    <property type="term" value="P:methylation"/>
    <property type="evidence" value="ECO:0007669"/>
    <property type="project" value="UniProtKB-KW"/>
</dbReference>